<keyword evidence="4" id="KW-1185">Reference proteome</keyword>
<comment type="function">
    <text evidence="2">Could be involved in insertion of integral membrane proteins into the membrane.</text>
</comment>
<evidence type="ECO:0000256" key="1">
    <source>
        <dbReference type="ARBA" id="ARBA00022519"/>
    </source>
</evidence>
<dbReference type="PANTHER" id="PTHR33383">
    <property type="entry name" value="MEMBRANE PROTEIN INSERTION EFFICIENCY FACTOR-RELATED"/>
    <property type="match status" value="1"/>
</dbReference>
<comment type="subcellular location">
    <subcellularLocation>
        <location evidence="2">Cell membrane</location>
        <topology evidence="2">Peripheral membrane protein</topology>
        <orientation evidence="2">Cytoplasmic side</orientation>
    </subcellularLocation>
</comment>
<name>A0ABS0B0V6_9BACT</name>
<dbReference type="NCBIfam" id="TIGR00278">
    <property type="entry name" value="membrane protein insertion efficiency factor YidD"/>
    <property type="match status" value="1"/>
</dbReference>
<evidence type="ECO:0000313" key="4">
    <source>
        <dbReference type="Proteomes" id="UP001194714"/>
    </source>
</evidence>
<dbReference type="Proteomes" id="UP001194714">
    <property type="component" value="Unassembled WGS sequence"/>
</dbReference>
<dbReference type="EMBL" id="JAAEJV010000061">
    <property type="protein sequence ID" value="MBF5060001.1"/>
    <property type="molecule type" value="Genomic_DNA"/>
</dbReference>
<comment type="caution">
    <text evidence="3">The sequence shown here is derived from an EMBL/GenBank/DDBJ whole genome shotgun (WGS) entry which is preliminary data.</text>
</comment>
<evidence type="ECO:0000256" key="2">
    <source>
        <dbReference type="HAMAP-Rule" id="MF_00386"/>
    </source>
</evidence>
<dbReference type="InterPro" id="IPR002696">
    <property type="entry name" value="Membr_insert_effic_factor_YidD"/>
</dbReference>
<reference evidence="3 4" key="1">
    <citation type="submission" date="2020-01" db="EMBL/GenBank/DDBJ databases">
        <title>Draft genome sequence of Cand. Neptunochlamydia vexilliferae K9.</title>
        <authorList>
            <person name="Schulz F."/>
            <person name="Koestlbacher S."/>
            <person name="Wascher F."/>
            <person name="Pizzetti I."/>
            <person name="Horn M."/>
        </authorList>
    </citation>
    <scope>NUCLEOTIDE SEQUENCE [LARGE SCALE GENOMIC DNA]</scope>
    <source>
        <strain evidence="3 4">K9</strain>
    </source>
</reference>
<sequence length="73" mass="8418">MRQALKFLFVGLIRLYQWTLGPFTQGQCRFHPSCSEYGIAAFKKYGVFKGSYLTMRRILKCNPWHSGGCDPLP</sequence>
<dbReference type="Pfam" id="PF01809">
    <property type="entry name" value="YidD"/>
    <property type="match status" value="1"/>
</dbReference>
<keyword evidence="1" id="KW-0997">Cell inner membrane</keyword>
<dbReference type="HAMAP" id="MF_00386">
    <property type="entry name" value="UPF0161_YidD"/>
    <property type="match status" value="1"/>
</dbReference>
<protein>
    <recommendedName>
        <fullName evidence="2">Putative membrane protein insertion efficiency factor</fullName>
    </recommendedName>
</protein>
<dbReference type="PANTHER" id="PTHR33383:SF1">
    <property type="entry name" value="MEMBRANE PROTEIN INSERTION EFFICIENCY FACTOR-RELATED"/>
    <property type="match status" value="1"/>
</dbReference>
<evidence type="ECO:0000313" key="3">
    <source>
        <dbReference type="EMBL" id="MBF5060001.1"/>
    </source>
</evidence>
<dbReference type="SMART" id="SM01234">
    <property type="entry name" value="Haemolytic"/>
    <property type="match status" value="1"/>
</dbReference>
<gene>
    <name evidence="3" type="ORF">NEPTK9_001525</name>
</gene>
<organism evidence="3 4">
    <name type="scientific">Candidatus Neptunichlamydia vexilliferae</name>
    <dbReference type="NCBI Taxonomy" id="1651774"/>
    <lineage>
        <taxon>Bacteria</taxon>
        <taxon>Pseudomonadati</taxon>
        <taxon>Chlamydiota</taxon>
        <taxon>Chlamydiia</taxon>
        <taxon>Parachlamydiales</taxon>
        <taxon>Simkaniaceae</taxon>
        <taxon>Candidatus Neptunichlamydia</taxon>
    </lineage>
</organism>
<keyword evidence="2" id="KW-0472">Membrane</keyword>
<proteinExistence type="inferred from homology"/>
<keyword evidence="2" id="KW-1003">Cell membrane</keyword>
<accession>A0ABS0B0V6</accession>
<comment type="similarity">
    <text evidence="2">Belongs to the UPF0161 family.</text>
</comment>